<dbReference type="HOGENOM" id="CLU_596975_0_0_2"/>
<protein>
    <submittedName>
        <fullName evidence="1">Uncharacterized protein</fullName>
    </submittedName>
</protein>
<name>D7DST5_METV3</name>
<dbReference type="Proteomes" id="UP000007722">
    <property type="component" value="Chromosome"/>
</dbReference>
<organism evidence="1 2">
    <name type="scientific">Methanococcus voltae (strain ATCC BAA-1334 / A3)</name>
    <dbReference type="NCBI Taxonomy" id="456320"/>
    <lineage>
        <taxon>Archaea</taxon>
        <taxon>Methanobacteriati</taxon>
        <taxon>Methanobacteriota</taxon>
        <taxon>Methanomada group</taxon>
        <taxon>Methanococci</taxon>
        <taxon>Methanococcales</taxon>
        <taxon>Methanococcaceae</taxon>
        <taxon>Methanococcus</taxon>
    </lineage>
</organism>
<accession>D7DST5</accession>
<dbReference type="KEGG" id="mvo:Mvol_0535"/>
<gene>
    <name evidence="1" type="ordered locus">Mvol_0535</name>
</gene>
<evidence type="ECO:0000313" key="1">
    <source>
        <dbReference type="EMBL" id="ADI36195.1"/>
    </source>
</evidence>
<keyword evidence="2" id="KW-1185">Reference proteome</keyword>
<sequence length="451" mass="53873">MTSNELTIELKQHTPMIHFQHEQSGATLRGTELKPKLDKFLKKYAFENNIEQYKTFLIGYNTEKEDKEIKNEAFDYRVTIKVSRENNAYDISKNPFNKLFFGNSGFGNRDKYKFKMYNEIELKIFSFHTELITKIQENIESFFAITNFGARQNKGFGSFTVKKINGTDKNTDFNELYKKLLEKEKKFELNEKNRSKIVAIYEYSKFGDMEEAVRQIAYDYKYLKSGLTEEDFKLKDDEKDELQDTIDIFKEQYKDEKCKIYKKSLLMEYFNNPTKKTYWEKRFIKYSLKKAYNKKTSNSENLFNDLKGDKNNKNLYKNSDKKQDYDYKFIRPLLGLGTGFRFMKKESPKKFINIGIKNRSNNPIERYQSPIYYKVIDNMPYMICYETNAFKNVQRYSFKPSLNKKDNYANLKLDKISDLEVPSDFDIKDFLEKNMKELDYEPVGVNNDKKQ</sequence>
<reference evidence="1 2" key="1">
    <citation type="submission" date="2010-05" db="EMBL/GenBank/DDBJ databases">
        <title>Complete sequence of Methanococcus voltae A3.</title>
        <authorList>
            <consortium name="US DOE Joint Genome Institute"/>
            <person name="Lucas S."/>
            <person name="Copeland A."/>
            <person name="Lapidus A."/>
            <person name="Cheng J.-F."/>
            <person name="Bruce D."/>
            <person name="Goodwin L."/>
            <person name="Pitluck S."/>
            <person name="Lowry S."/>
            <person name="Clum A."/>
            <person name="Land M."/>
            <person name="Hauser L."/>
            <person name="Kyrpides N."/>
            <person name="Mikhailova N."/>
            <person name="Whitman W.B."/>
            <person name="Woyke T."/>
        </authorList>
    </citation>
    <scope>NUCLEOTIDE SEQUENCE [LARGE SCALE GENOMIC DNA]</scope>
    <source>
        <strain evidence="2">ATCC BAA-1334 / A3</strain>
    </source>
</reference>
<evidence type="ECO:0000313" key="2">
    <source>
        <dbReference type="Proteomes" id="UP000007722"/>
    </source>
</evidence>
<dbReference type="InParanoid" id="D7DST5"/>
<dbReference type="STRING" id="456320.Mvol_0535"/>
<dbReference type="OrthoDB" id="62337at2157"/>
<dbReference type="EMBL" id="CP002057">
    <property type="protein sequence ID" value="ADI36195.1"/>
    <property type="molecule type" value="Genomic_DNA"/>
</dbReference>
<proteinExistence type="predicted"/>
<dbReference type="AlphaFoldDB" id="D7DST5"/>
<dbReference type="eggNOG" id="arCOG12656">
    <property type="taxonomic scope" value="Archaea"/>
</dbReference>